<evidence type="ECO:0000256" key="2">
    <source>
        <dbReference type="ARBA" id="ARBA00022803"/>
    </source>
</evidence>
<dbReference type="OrthoDB" id="1926212at2759"/>
<evidence type="ECO:0000313" key="4">
    <source>
        <dbReference type="EMBL" id="CAG8575583.1"/>
    </source>
</evidence>
<feature type="coiled-coil region" evidence="3">
    <location>
        <begin position="148"/>
        <end position="185"/>
    </location>
</feature>
<reference evidence="4" key="1">
    <citation type="submission" date="2021-06" db="EMBL/GenBank/DDBJ databases">
        <authorList>
            <person name="Kallberg Y."/>
            <person name="Tangrot J."/>
            <person name="Rosling A."/>
        </authorList>
    </citation>
    <scope>NUCLEOTIDE SEQUENCE</scope>
    <source>
        <strain evidence="4">FL966</strain>
    </source>
</reference>
<dbReference type="PANTHER" id="PTHR44858:SF1">
    <property type="entry name" value="UDP-N-ACETYLGLUCOSAMINE--PEPTIDE N-ACETYLGLUCOSAMINYLTRANSFERASE SPINDLY-RELATED"/>
    <property type="match status" value="1"/>
</dbReference>
<dbReference type="PANTHER" id="PTHR44858">
    <property type="entry name" value="TETRATRICOPEPTIDE REPEAT PROTEIN 6"/>
    <property type="match status" value="1"/>
</dbReference>
<proteinExistence type="predicted"/>
<keyword evidence="3" id="KW-0175">Coiled coil</keyword>
<gene>
    <name evidence="4" type="ORF">CPELLU_LOCUS5851</name>
</gene>
<dbReference type="Gene3D" id="1.25.40.10">
    <property type="entry name" value="Tetratricopeptide repeat domain"/>
    <property type="match status" value="2"/>
</dbReference>
<dbReference type="Pfam" id="PF13414">
    <property type="entry name" value="TPR_11"/>
    <property type="match status" value="1"/>
</dbReference>
<dbReference type="SUPFAM" id="SSF48452">
    <property type="entry name" value="TPR-like"/>
    <property type="match status" value="1"/>
</dbReference>
<evidence type="ECO:0000256" key="1">
    <source>
        <dbReference type="ARBA" id="ARBA00022737"/>
    </source>
</evidence>
<organism evidence="4 5">
    <name type="scientific">Cetraspora pellucida</name>
    <dbReference type="NCBI Taxonomy" id="1433469"/>
    <lineage>
        <taxon>Eukaryota</taxon>
        <taxon>Fungi</taxon>
        <taxon>Fungi incertae sedis</taxon>
        <taxon>Mucoromycota</taxon>
        <taxon>Glomeromycotina</taxon>
        <taxon>Glomeromycetes</taxon>
        <taxon>Diversisporales</taxon>
        <taxon>Gigasporaceae</taxon>
        <taxon>Cetraspora</taxon>
    </lineage>
</organism>
<comment type="caution">
    <text evidence="4">The sequence shown here is derived from an EMBL/GenBank/DDBJ whole genome shotgun (WGS) entry which is preliminary data.</text>
</comment>
<name>A0A9N9BRF9_9GLOM</name>
<protein>
    <submittedName>
        <fullName evidence="4">14599_t:CDS:1</fullName>
    </submittedName>
</protein>
<evidence type="ECO:0000256" key="3">
    <source>
        <dbReference type="SAM" id="Coils"/>
    </source>
</evidence>
<dbReference type="EMBL" id="CAJVQA010003477">
    <property type="protein sequence ID" value="CAG8575583.1"/>
    <property type="molecule type" value="Genomic_DNA"/>
</dbReference>
<dbReference type="AlphaFoldDB" id="A0A9N9BRF9"/>
<evidence type="ECO:0000313" key="5">
    <source>
        <dbReference type="Proteomes" id="UP000789759"/>
    </source>
</evidence>
<accession>A0A9N9BRF9</accession>
<sequence length="220" mass="25409">MDKYEESLADLNKSLEIDPNNANTLSNRGSTYHDDIEIKSNNTETLNKSLEIGPSNVMINDPRKSMGTEQYDETILNNLRLCYKMDIDSDGSHDDDGNNKLHEDLTIDNLMSRYEELFLALNNLLKIEPNNVKALIKREIRGITHRKIFKYEESLADLNKALKELNEKQLEIKNEFLEADKIKDKRLTLLKNSSHQNTKYTSQLIGSMENLYINSYSGFE</sequence>
<dbReference type="InterPro" id="IPR050498">
    <property type="entry name" value="Ycf3"/>
</dbReference>
<keyword evidence="1" id="KW-0677">Repeat</keyword>
<dbReference type="Proteomes" id="UP000789759">
    <property type="component" value="Unassembled WGS sequence"/>
</dbReference>
<dbReference type="InterPro" id="IPR011990">
    <property type="entry name" value="TPR-like_helical_dom_sf"/>
</dbReference>
<keyword evidence="5" id="KW-1185">Reference proteome</keyword>
<feature type="non-terminal residue" evidence="4">
    <location>
        <position position="220"/>
    </location>
</feature>
<keyword evidence="2" id="KW-0802">TPR repeat</keyword>